<dbReference type="AlphaFoldDB" id="A0A2T0Q4N3"/>
<dbReference type="InterPro" id="IPR009594">
    <property type="entry name" value="Tscrpt_reg_HTH_AraC_N"/>
</dbReference>
<evidence type="ECO:0000313" key="6">
    <source>
        <dbReference type="Proteomes" id="UP000237846"/>
    </source>
</evidence>
<evidence type="ECO:0000259" key="4">
    <source>
        <dbReference type="PROSITE" id="PS01124"/>
    </source>
</evidence>
<dbReference type="InterPro" id="IPR018060">
    <property type="entry name" value="HTH_AraC"/>
</dbReference>
<dbReference type="InterPro" id="IPR009057">
    <property type="entry name" value="Homeodomain-like_sf"/>
</dbReference>
<evidence type="ECO:0000313" key="5">
    <source>
        <dbReference type="EMBL" id="PRX98661.1"/>
    </source>
</evidence>
<dbReference type="GO" id="GO:0003700">
    <property type="term" value="F:DNA-binding transcription factor activity"/>
    <property type="evidence" value="ECO:0007669"/>
    <property type="project" value="InterPro"/>
</dbReference>
<dbReference type="OrthoDB" id="2039152at2"/>
<dbReference type="Proteomes" id="UP000237846">
    <property type="component" value="Unassembled WGS sequence"/>
</dbReference>
<feature type="domain" description="HTH araC/xylS-type" evidence="4">
    <location>
        <begin position="190"/>
        <end position="288"/>
    </location>
</feature>
<evidence type="ECO:0000256" key="1">
    <source>
        <dbReference type="ARBA" id="ARBA00023015"/>
    </source>
</evidence>
<dbReference type="RefSeq" id="WP_106246002.1">
    <property type="nucleotide sequence ID" value="NZ_PVZC01000004.1"/>
</dbReference>
<keyword evidence="1" id="KW-0805">Transcription regulation</keyword>
<dbReference type="SUPFAM" id="SSF46689">
    <property type="entry name" value="Homeodomain-like"/>
    <property type="match status" value="2"/>
</dbReference>
<name>A0A2T0Q4N3_9ACTN</name>
<dbReference type="Pfam" id="PF06719">
    <property type="entry name" value="AraC_N"/>
    <property type="match status" value="1"/>
</dbReference>
<keyword evidence="6" id="KW-1185">Reference proteome</keyword>
<dbReference type="EMBL" id="PVZC01000004">
    <property type="protein sequence ID" value="PRX98661.1"/>
    <property type="molecule type" value="Genomic_DNA"/>
</dbReference>
<keyword evidence="3" id="KW-0804">Transcription</keyword>
<dbReference type="Pfam" id="PF12833">
    <property type="entry name" value="HTH_18"/>
    <property type="match status" value="1"/>
</dbReference>
<organism evidence="5 6">
    <name type="scientific">Allonocardiopsis opalescens</name>
    <dbReference type="NCBI Taxonomy" id="1144618"/>
    <lineage>
        <taxon>Bacteria</taxon>
        <taxon>Bacillati</taxon>
        <taxon>Actinomycetota</taxon>
        <taxon>Actinomycetes</taxon>
        <taxon>Streptosporangiales</taxon>
        <taxon>Allonocardiopsis</taxon>
    </lineage>
</organism>
<reference evidence="5 6" key="1">
    <citation type="submission" date="2018-03" db="EMBL/GenBank/DDBJ databases">
        <title>Genomic Encyclopedia of Archaeal and Bacterial Type Strains, Phase II (KMG-II): from individual species to whole genera.</title>
        <authorList>
            <person name="Goeker M."/>
        </authorList>
    </citation>
    <scope>NUCLEOTIDE SEQUENCE [LARGE SCALE GENOMIC DNA]</scope>
    <source>
        <strain evidence="5 6">DSM 45601</strain>
    </source>
</reference>
<dbReference type="Gene3D" id="1.10.10.60">
    <property type="entry name" value="Homeodomain-like"/>
    <property type="match status" value="1"/>
</dbReference>
<dbReference type="PROSITE" id="PS01124">
    <property type="entry name" value="HTH_ARAC_FAMILY_2"/>
    <property type="match status" value="1"/>
</dbReference>
<dbReference type="SMART" id="SM00342">
    <property type="entry name" value="HTH_ARAC"/>
    <property type="match status" value="1"/>
</dbReference>
<protein>
    <submittedName>
        <fullName evidence="5">AraC-like DNA-binding protein</fullName>
    </submittedName>
</protein>
<dbReference type="PANTHER" id="PTHR43436">
    <property type="entry name" value="ARAC-FAMILY TRANSCRIPTIONAL REGULATOR"/>
    <property type="match status" value="1"/>
</dbReference>
<gene>
    <name evidence="5" type="ORF">CLV72_104239</name>
</gene>
<evidence type="ECO:0000256" key="3">
    <source>
        <dbReference type="ARBA" id="ARBA00023163"/>
    </source>
</evidence>
<evidence type="ECO:0000256" key="2">
    <source>
        <dbReference type="ARBA" id="ARBA00023125"/>
    </source>
</evidence>
<sequence length="294" mass="32197">MDLSEPRALIDRNTRAGVGRVWGDFTIARAEEPGAPNLSATGTVFAMIVQGTKHLEFGRHDYDYGPGEYLVASVDMPVSGYFSQATPEHPALGFGLALRPALIAELLTLPAAAGLPPTGRDAEPGLSVGRLTPELADAATRLLRLIDRPRDLAVLAPLIEREFLWLLLSGEHGAALRQLGLADSRTSRIRRAVHWIREHYAERLRIDELARMTAMSPSSFYRSFAAVTTTSPLQFQKRIRLQEARALLIADPGDVAGAAYAVGYESPSQFSREYRRQFGLPPTQDALRVRSPAA</sequence>
<dbReference type="PROSITE" id="PS00041">
    <property type="entry name" value="HTH_ARAC_FAMILY_1"/>
    <property type="match status" value="1"/>
</dbReference>
<proteinExistence type="predicted"/>
<accession>A0A2T0Q4N3</accession>
<dbReference type="PANTHER" id="PTHR43436:SF1">
    <property type="entry name" value="TRANSCRIPTIONAL REGULATORY PROTEIN"/>
    <property type="match status" value="1"/>
</dbReference>
<dbReference type="InterPro" id="IPR018062">
    <property type="entry name" value="HTH_AraC-typ_CS"/>
</dbReference>
<comment type="caution">
    <text evidence="5">The sequence shown here is derived from an EMBL/GenBank/DDBJ whole genome shotgun (WGS) entry which is preliminary data.</text>
</comment>
<dbReference type="GO" id="GO:0043565">
    <property type="term" value="F:sequence-specific DNA binding"/>
    <property type="evidence" value="ECO:0007669"/>
    <property type="project" value="InterPro"/>
</dbReference>
<keyword evidence="2 5" id="KW-0238">DNA-binding</keyword>